<dbReference type="Gene3D" id="3.40.190.10">
    <property type="entry name" value="Periplasmic binding protein-like II"/>
    <property type="match status" value="2"/>
</dbReference>
<proteinExistence type="inferred from homology"/>
<keyword evidence="3 4" id="KW-0732">Signal</keyword>
<evidence type="ECO:0000256" key="1">
    <source>
        <dbReference type="ARBA" id="ARBA00008520"/>
    </source>
</evidence>
<comment type="similarity">
    <text evidence="1">Belongs to the bacterial solute-binding protein 1 family.</text>
</comment>
<keyword evidence="6" id="KW-1185">Reference proteome</keyword>
<accession>A0ABU4LBZ5</accession>
<gene>
    <name evidence="5" type="ORF">PV517_32085</name>
</gene>
<dbReference type="EMBL" id="JARAVY010000014">
    <property type="protein sequence ID" value="MDX2913295.1"/>
    <property type="molecule type" value="Genomic_DNA"/>
</dbReference>
<feature type="chain" id="PRO_5045568098" evidence="4">
    <location>
        <begin position="27"/>
        <end position="413"/>
    </location>
</feature>
<organism evidence="5 6">
    <name type="scientific">Streptomyces griseiscabiei</name>
    <dbReference type="NCBI Taxonomy" id="2993540"/>
    <lineage>
        <taxon>Bacteria</taxon>
        <taxon>Bacillati</taxon>
        <taxon>Actinomycetota</taxon>
        <taxon>Actinomycetes</taxon>
        <taxon>Kitasatosporales</taxon>
        <taxon>Streptomycetaceae</taxon>
        <taxon>Streptomyces</taxon>
    </lineage>
</organism>
<sequence>MRRTTGRRLTAAALTTAVAVAGTACSAGTGGTDTKGADSGTYTVWDPYPQFAKGSAWAKLLDKCGTDAGVKIKRTGFDTSDLPNKTLLAAQQGNSPDVLVVDNPVVSTLAEAGVLTTTDDNKLDTSAVDPNLLAAGQSGGKTYGTPIGANTLALYYNKEVLKDAGVDIASVKDWKSLTAALAKVKKAGKKGITFSAIGTEEGSFQFLPWFWGSGAQLTALDSAESVSALTLWKDWLDQGYAPNSVLNNTQTTSWQEFATGDYAFSENGTWQLANAGKAGFDYGVIPVPAAAGGNAAAPTGGEFVTVPVQDDTGRYATSQKLVTCLTSTDNLYDTDTTLSYVAPTGEVRDKQVAANAELKPWVDAVKAAKGRTSDDLGTKYPKISEQLWKAVQSALSGAESPKDALAKAQSAVK</sequence>
<keyword evidence="2" id="KW-0813">Transport</keyword>
<name>A0ABU4LBZ5_9ACTN</name>
<evidence type="ECO:0000256" key="4">
    <source>
        <dbReference type="SAM" id="SignalP"/>
    </source>
</evidence>
<comment type="caution">
    <text evidence="5">The sequence shown here is derived from an EMBL/GenBank/DDBJ whole genome shotgun (WGS) entry which is preliminary data.</text>
</comment>
<dbReference type="PANTHER" id="PTHR30061">
    <property type="entry name" value="MALTOSE-BINDING PERIPLASMIC PROTEIN"/>
    <property type="match status" value="1"/>
</dbReference>
<dbReference type="PROSITE" id="PS51257">
    <property type="entry name" value="PROKAR_LIPOPROTEIN"/>
    <property type="match status" value="1"/>
</dbReference>
<evidence type="ECO:0000313" key="5">
    <source>
        <dbReference type="EMBL" id="MDX2913295.1"/>
    </source>
</evidence>
<protein>
    <submittedName>
        <fullName evidence="5">Extracellular solute-binding protein</fullName>
    </submittedName>
</protein>
<dbReference type="PANTHER" id="PTHR30061:SF50">
    <property type="entry name" value="MALTOSE_MALTODEXTRIN-BINDING PERIPLASMIC PROTEIN"/>
    <property type="match status" value="1"/>
</dbReference>
<dbReference type="RefSeq" id="WP_267298898.1">
    <property type="nucleotide sequence ID" value="NZ_JAGJBZ010000001.1"/>
</dbReference>
<evidence type="ECO:0000256" key="3">
    <source>
        <dbReference type="ARBA" id="ARBA00022729"/>
    </source>
</evidence>
<dbReference type="Proteomes" id="UP001271723">
    <property type="component" value="Unassembled WGS sequence"/>
</dbReference>
<feature type="signal peptide" evidence="4">
    <location>
        <begin position="1"/>
        <end position="26"/>
    </location>
</feature>
<reference evidence="5 6" key="1">
    <citation type="journal article" date="2023" name="Microb. Genom.">
        <title>Mesoterricola silvestris gen. nov., sp. nov., Mesoterricola sediminis sp. nov., Geothrix oryzae sp. nov., Geothrix edaphica sp. nov., Geothrix rubra sp. nov., and Geothrix limicola sp. nov., six novel members of Acidobacteriota isolated from soils.</title>
        <authorList>
            <person name="Weisberg A.J."/>
            <person name="Pearce E."/>
            <person name="Kramer C.G."/>
            <person name="Chang J.H."/>
            <person name="Clarke C.R."/>
        </authorList>
    </citation>
    <scope>NUCLEOTIDE SEQUENCE [LARGE SCALE GENOMIC DNA]</scope>
    <source>
        <strain evidence="5 6">NRRL_B-2795</strain>
    </source>
</reference>
<evidence type="ECO:0000313" key="6">
    <source>
        <dbReference type="Proteomes" id="UP001271723"/>
    </source>
</evidence>
<dbReference type="Pfam" id="PF13416">
    <property type="entry name" value="SBP_bac_8"/>
    <property type="match status" value="1"/>
</dbReference>
<dbReference type="SUPFAM" id="SSF53850">
    <property type="entry name" value="Periplasmic binding protein-like II"/>
    <property type="match status" value="1"/>
</dbReference>
<dbReference type="InterPro" id="IPR006059">
    <property type="entry name" value="SBP"/>
</dbReference>
<evidence type="ECO:0000256" key="2">
    <source>
        <dbReference type="ARBA" id="ARBA00022448"/>
    </source>
</evidence>